<sequence length="588" mass="67177">MGKPNKPRKPQTPLDQLPIQARLKIKKYSPDVCDAAIKGQEIPVALGYELTRFSVIRGIRHHHGFAQELRGVTPEFTRALNARDIMSGIIPTISHPDETPYCIWYPDIPTEHTLRALVQRYPDMIYQAARACAIAGYFDLYKKLDPVPEVHVAEEASHAGVQRISKGSQEIARHIISQPVKFAIMNDYTRTVDVTNPRMAFLNGDTAVYSSLSARRKHLEPSELSDFYQNFWDPHCRFASFNITEDWGIDDHDQEEPEPAESYFPLLYGPLPRDLPPINKDKLILIAAYCGDIDRYTRLHRPSLIRSEFLCVIRGIYHNPFWAKWWSTQIPKHTGSRFTEFEEIMIQRAVNARRIMSDDVTWVTPDTPKDLLPRNIWFPQRACPETYERLARIRPDMLWLCLYACIVANYRDLWDKLLLPPSSATLAIGQMPPVAEGGEAQKLKLQRLSEIADPILWMEAKASRNDHYQCDIKAAVPDAIQSLEPHSGRAPALMFYYSSQDLYYPTPDSRSRWVHTNDPVHVSVSGGRVYGEDYDRYDGVSAQVPGIDFAVFARDAVGVDHEVWKEKGDTCLKLHEVYELLDIGGSCP</sequence>
<dbReference type="STRING" id="41067.A0A2I2F4A5"/>
<proteinExistence type="predicted"/>
<gene>
    <name evidence="1" type="ORF">BDW47DRAFT_133500</name>
</gene>
<protein>
    <submittedName>
        <fullName evidence="1">Uncharacterized protein</fullName>
    </submittedName>
</protein>
<name>A0A2I2F4A5_ASPCN</name>
<keyword evidence="2" id="KW-1185">Reference proteome</keyword>
<dbReference type="Proteomes" id="UP000234585">
    <property type="component" value="Unassembled WGS sequence"/>
</dbReference>
<dbReference type="AlphaFoldDB" id="A0A2I2F4A5"/>
<organism evidence="1 2">
    <name type="scientific">Aspergillus candidus</name>
    <dbReference type="NCBI Taxonomy" id="41067"/>
    <lineage>
        <taxon>Eukaryota</taxon>
        <taxon>Fungi</taxon>
        <taxon>Dikarya</taxon>
        <taxon>Ascomycota</taxon>
        <taxon>Pezizomycotina</taxon>
        <taxon>Eurotiomycetes</taxon>
        <taxon>Eurotiomycetidae</taxon>
        <taxon>Eurotiales</taxon>
        <taxon>Aspergillaceae</taxon>
        <taxon>Aspergillus</taxon>
        <taxon>Aspergillus subgen. Circumdati</taxon>
    </lineage>
</organism>
<evidence type="ECO:0000313" key="1">
    <source>
        <dbReference type="EMBL" id="PLB35418.1"/>
    </source>
</evidence>
<dbReference type="RefSeq" id="XP_024669430.1">
    <property type="nucleotide sequence ID" value="XM_024817850.1"/>
</dbReference>
<accession>A0A2I2F4A5</accession>
<dbReference type="EMBL" id="KZ559163">
    <property type="protein sequence ID" value="PLB35418.1"/>
    <property type="molecule type" value="Genomic_DNA"/>
</dbReference>
<dbReference type="GeneID" id="36525010"/>
<evidence type="ECO:0000313" key="2">
    <source>
        <dbReference type="Proteomes" id="UP000234585"/>
    </source>
</evidence>
<reference evidence="1 2" key="1">
    <citation type="submission" date="2017-12" db="EMBL/GenBank/DDBJ databases">
        <authorList>
            <consortium name="DOE Joint Genome Institute"/>
            <person name="Haridas S."/>
            <person name="Kjaerbolling I."/>
            <person name="Vesth T.C."/>
            <person name="Frisvad J.C."/>
            <person name="Nybo J.L."/>
            <person name="Theobald S."/>
            <person name="Kuo A."/>
            <person name="Bowyer P."/>
            <person name="Matsuda Y."/>
            <person name="Mondo S."/>
            <person name="Lyhne E.K."/>
            <person name="Kogle M.E."/>
            <person name="Clum A."/>
            <person name="Lipzen A."/>
            <person name="Salamov A."/>
            <person name="Ngan C.Y."/>
            <person name="Daum C."/>
            <person name="Chiniquy J."/>
            <person name="Barry K."/>
            <person name="LaButti K."/>
            <person name="Simmons B.A."/>
            <person name="Magnuson J.K."/>
            <person name="Mortensen U.H."/>
            <person name="Larsen T.O."/>
            <person name="Grigoriev I.V."/>
            <person name="Baker S.E."/>
            <person name="Andersen M.R."/>
            <person name="Nordberg H.P."/>
            <person name="Cantor M.N."/>
            <person name="Hua S.X."/>
        </authorList>
    </citation>
    <scope>NUCLEOTIDE SEQUENCE [LARGE SCALE GENOMIC DNA]</scope>
    <source>
        <strain evidence="1 2">CBS 102.13</strain>
    </source>
</reference>
<dbReference type="OrthoDB" id="4360026at2759"/>